<keyword evidence="3 5" id="KW-0697">Rotamase</keyword>
<dbReference type="Gene3D" id="3.10.50.40">
    <property type="match status" value="1"/>
</dbReference>
<reference evidence="9 10" key="1">
    <citation type="submission" date="2019-11" db="EMBL/GenBank/DDBJ databases">
        <authorList>
            <person name="Cheng Q."/>
            <person name="Yang Z."/>
        </authorList>
    </citation>
    <scope>NUCLEOTIDE SEQUENCE [LARGE SCALE GENOMIC DNA]</scope>
    <source>
        <strain evidence="9 10">HX-22-1</strain>
    </source>
</reference>
<evidence type="ECO:0000256" key="2">
    <source>
        <dbReference type="ARBA" id="ARBA00006577"/>
    </source>
</evidence>
<organism evidence="9 10">
    <name type="scientific">Pedobacter puniceum</name>
    <dbReference type="NCBI Taxonomy" id="2666136"/>
    <lineage>
        <taxon>Bacteria</taxon>
        <taxon>Pseudomonadati</taxon>
        <taxon>Bacteroidota</taxon>
        <taxon>Sphingobacteriia</taxon>
        <taxon>Sphingobacteriales</taxon>
        <taxon>Sphingobacteriaceae</taxon>
        <taxon>Pedobacter</taxon>
    </lineage>
</organism>
<dbReference type="PROSITE" id="PS50059">
    <property type="entry name" value="FKBP_PPIASE"/>
    <property type="match status" value="1"/>
</dbReference>
<comment type="similarity">
    <text evidence="2 6">Belongs to the FKBP-type PPIase family.</text>
</comment>
<dbReference type="PANTHER" id="PTHR43811:SF19">
    <property type="entry name" value="39 KDA FK506-BINDING NUCLEAR PROTEIN"/>
    <property type="match status" value="1"/>
</dbReference>
<feature type="chain" id="PRO_5029579738" description="Peptidyl-prolyl cis-trans isomerase" evidence="7">
    <location>
        <begin position="23"/>
        <end position="160"/>
    </location>
</feature>
<comment type="catalytic activity">
    <reaction evidence="1 5 6">
        <text>[protein]-peptidylproline (omega=180) = [protein]-peptidylproline (omega=0)</text>
        <dbReference type="Rhea" id="RHEA:16237"/>
        <dbReference type="Rhea" id="RHEA-COMP:10747"/>
        <dbReference type="Rhea" id="RHEA-COMP:10748"/>
        <dbReference type="ChEBI" id="CHEBI:83833"/>
        <dbReference type="ChEBI" id="CHEBI:83834"/>
        <dbReference type="EC" id="5.2.1.8"/>
    </reaction>
</comment>
<dbReference type="EMBL" id="WKJI01000002">
    <property type="protein sequence ID" value="MRX47164.1"/>
    <property type="molecule type" value="Genomic_DNA"/>
</dbReference>
<name>A0A7K0FMH0_9SPHI</name>
<evidence type="ECO:0000256" key="7">
    <source>
        <dbReference type="SAM" id="SignalP"/>
    </source>
</evidence>
<dbReference type="Pfam" id="PF00254">
    <property type="entry name" value="FKBP_C"/>
    <property type="match status" value="1"/>
</dbReference>
<accession>A0A7K0FMH0</accession>
<dbReference type="InterPro" id="IPR046357">
    <property type="entry name" value="PPIase_dom_sf"/>
</dbReference>
<gene>
    <name evidence="9" type="ORF">GJJ64_08205</name>
</gene>
<comment type="caution">
    <text evidence="9">The sequence shown here is derived from an EMBL/GenBank/DDBJ whole genome shotgun (WGS) entry which is preliminary data.</text>
</comment>
<dbReference type="EC" id="5.2.1.8" evidence="6"/>
<evidence type="ECO:0000256" key="6">
    <source>
        <dbReference type="RuleBase" id="RU003915"/>
    </source>
</evidence>
<dbReference type="AlphaFoldDB" id="A0A7K0FMH0"/>
<evidence type="ECO:0000256" key="5">
    <source>
        <dbReference type="PROSITE-ProRule" id="PRU00277"/>
    </source>
</evidence>
<keyword evidence="10" id="KW-1185">Reference proteome</keyword>
<dbReference type="InterPro" id="IPR001179">
    <property type="entry name" value="PPIase_FKBP_dom"/>
</dbReference>
<sequence length="160" mass="17873">MKKYVWLILVAVTALFSSCLKKDTVDPYQQAEEQLKKDEEIIKRFITDNNINAVRHESGMYYQIINAGTGNFDYKTNNNPNITVNYTGRLLNGNVFDSGTGYSSRLGNLIIGWRLGIPLIQKGGKIRLLIPSLYAYGPSGVGSIPPNAVLDFEIELTQIQ</sequence>
<dbReference type="SUPFAM" id="SSF54534">
    <property type="entry name" value="FKBP-like"/>
    <property type="match status" value="1"/>
</dbReference>
<evidence type="ECO:0000313" key="9">
    <source>
        <dbReference type="EMBL" id="MRX47164.1"/>
    </source>
</evidence>
<dbReference type="RefSeq" id="WP_154287324.1">
    <property type="nucleotide sequence ID" value="NZ_WKJI01000002.1"/>
</dbReference>
<evidence type="ECO:0000259" key="8">
    <source>
        <dbReference type="PROSITE" id="PS50059"/>
    </source>
</evidence>
<dbReference type="PROSITE" id="PS51257">
    <property type="entry name" value="PROKAR_LIPOPROTEIN"/>
    <property type="match status" value="1"/>
</dbReference>
<evidence type="ECO:0000313" key="10">
    <source>
        <dbReference type="Proteomes" id="UP000462931"/>
    </source>
</evidence>
<keyword evidence="7" id="KW-0732">Signal</keyword>
<evidence type="ECO:0000256" key="4">
    <source>
        <dbReference type="ARBA" id="ARBA00023235"/>
    </source>
</evidence>
<evidence type="ECO:0000256" key="3">
    <source>
        <dbReference type="ARBA" id="ARBA00023110"/>
    </source>
</evidence>
<proteinExistence type="inferred from homology"/>
<dbReference type="PANTHER" id="PTHR43811">
    <property type="entry name" value="FKBP-TYPE PEPTIDYL-PROLYL CIS-TRANS ISOMERASE FKPA"/>
    <property type="match status" value="1"/>
</dbReference>
<feature type="signal peptide" evidence="7">
    <location>
        <begin position="1"/>
        <end position="22"/>
    </location>
</feature>
<evidence type="ECO:0000256" key="1">
    <source>
        <dbReference type="ARBA" id="ARBA00000971"/>
    </source>
</evidence>
<keyword evidence="4 5" id="KW-0413">Isomerase</keyword>
<feature type="domain" description="PPIase FKBP-type" evidence="8">
    <location>
        <begin position="79"/>
        <end position="160"/>
    </location>
</feature>
<dbReference type="GO" id="GO:0003755">
    <property type="term" value="F:peptidyl-prolyl cis-trans isomerase activity"/>
    <property type="evidence" value="ECO:0007669"/>
    <property type="project" value="UniProtKB-UniRule"/>
</dbReference>
<protein>
    <recommendedName>
        <fullName evidence="6">Peptidyl-prolyl cis-trans isomerase</fullName>
        <ecNumber evidence="6">5.2.1.8</ecNumber>
    </recommendedName>
</protein>
<dbReference type="Proteomes" id="UP000462931">
    <property type="component" value="Unassembled WGS sequence"/>
</dbReference>